<comment type="caution">
    <text evidence="1">The sequence shown here is derived from an EMBL/GenBank/DDBJ whole genome shotgun (WGS) entry which is preliminary data.</text>
</comment>
<evidence type="ECO:0000313" key="2">
    <source>
        <dbReference type="Proteomes" id="UP000054630"/>
    </source>
</evidence>
<accession>A0A0V0RBQ7</accession>
<keyword evidence="2" id="KW-1185">Reference proteome</keyword>
<name>A0A0V0RBQ7_9BILA</name>
<sequence>MEVRGGEDGEEQAGRIKRVIVTASLTVDIEICI</sequence>
<dbReference type="EMBL" id="JYDL01001169">
    <property type="protein sequence ID" value="KRX11890.1"/>
    <property type="molecule type" value="Genomic_DNA"/>
</dbReference>
<gene>
    <name evidence="1" type="ORF">T07_10445</name>
</gene>
<evidence type="ECO:0000313" key="1">
    <source>
        <dbReference type="EMBL" id="KRX11890.1"/>
    </source>
</evidence>
<reference evidence="1 2" key="1">
    <citation type="submission" date="2015-01" db="EMBL/GenBank/DDBJ databases">
        <title>Evolution of Trichinella species and genotypes.</title>
        <authorList>
            <person name="Korhonen P.K."/>
            <person name="Edoardo P."/>
            <person name="Giuseppe L.R."/>
            <person name="Gasser R.B."/>
        </authorList>
    </citation>
    <scope>NUCLEOTIDE SEQUENCE [LARGE SCALE GENOMIC DNA]</scope>
    <source>
        <strain evidence="1">ISS37</strain>
    </source>
</reference>
<organism evidence="1 2">
    <name type="scientific">Trichinella nelsoni</name>
    <dbReference type="NCBI Taxonomy" id="6336"/>
    <lineage>
        <taxon>Eukaryota</taxon>
        <taxon>Metazoa</taxon>
        <taxon>Ecdysozoa</taxon>
        <taxon>Nematoda</taxon>
        <taxon>Enoplea</taxon>
        <taxon>Dorylaimia</taxon>
        <taxon>Trichinellida</taxon>
        <taxon>Trichinellidae</taxon>
        <taxon>Trichinella</taxon>
    </lineage>
</organism>
<dbReference type="AlphaFoldDB" id="A0A0V0RBQ7"/>
<dbReference type="Proteomes" id="UP000054630">
    <property type="component" value="Unassembled WGS sequence"/>
</dbReference>
<protein>
    <submittedName>
        <fullName evidence="1">Uncharacterized protein</fullName>
    </submittedName>
</protein>
<proteinExistence type="predicted"/>